<evidence type="ECO:0000256" key="1">
    <source>
        <dbReference type="SAM" id="MobiDB-lite"/>
    </source>
</evidence>
<dbReference type="Pfam" id="PF01190">
    <property type="entry name" value="Pollen_Ole_e_1"/>
    <property type="match status" value="1"/>
</dbReference>
<dbReference type="RefSeq" id="XP_022155036.1">
    <property type="nucleotide sequence ID" value="XM_022299344.1"/>
</dbReference>
<dbReference type="KEGG" id="mcha:111022179"/>
<feature type="region of interest" description="Disordered" evidence="1">
    <location>
        <begin position="245"/>
        <end position="285"/>
    </location>
</feature>
<dbReference type="PANTHER" id="PTHR47273">
    <property type="entry name" value="EXPRESSED PROTEIN"/>
    <property type="match status" value="1"/>
</dbReference>
<proteinExistence type="predicted"/>
<gene>
    <name evidence="4" type="primary">LOC111022179</name>
</gene>
<dbReference type="AlphaFoldDB" id="A0A6J1DQH4"/>
<reference evidence="4" key="1">
    <citation type="submission" date="2025-08" db="UniProtKB">
        <authorList>
            <consortium name="RefSeq"/>
        </authorList>
    </citation>
    <scope>IDENTIFICATION</scope>
</reference>
<evidence type="ECO:0000313" key="3">
    <source>
        <dbReference type="Proteomes" id="UP000504603"/>
    </source>
</evidence>
<organism evidence="3 4">
    <name type="scientific">Momordica charantia</name>
    <name type="common">Bitter gourd</name>
    <name type="synonym">Balsam pear</name>
    <dbReference type="NCBI Taxonomy" id="3673"/>
    <lineage>
        <taxon>Eukaryota</taxon>
        <taxon>Viridiplantae</taxon>
        <taxon>Streptophyta</taxon>
        <taxon>Embryophyta</taxon>
        <taxon>Tracheophyta</taxon>
        <taxon>Spermatophyta</taxon>
        <taxon>Magnoliopsida</taxon>
        <taxon>eudicotyledons</taxon>
        <taxon>Gunneridae</taxon>
        <taxon>Pentapetalae</taxon>
        <taxon>rosids</taxon>
        <taxon>fabids</taxon>
        <taxon>Cucurbitales</taxon>
        <taxon>Cucurbitaceae</taxon>
        <taxon>Momordiceae</taxon>
        <taxon>Momordica</taxon>
    </lineage>
</organism>
<dbReference type="OrthoDB" id="1935547at2759"/>
<dbReference type="Proteomes" id="UP000504603">
    <property type="component" value="Unplaced"/>
</dbReference>
<evidence type="ECO:0000313" key="4">
    <source>
        <dbReference type="RefSeq" id="XP_022155036.1"/>
    </source>
</evidence>
<name>A0A6J1DQH4_MOMCH</name>
<feature type="chain" id="PRO_5026737171" evidence="2">
    <location>
        <begin position="25"/>
        <end position="285"/>
    </location>
</feature>
<dbReference type="GeneID" id="111022179"/>
<protein>
    <submittedName>
        <fullName evidence="4">Proline-rich protein 12</fullName>
    </submittedName>
</protein>
<feature type="non-terminal residue" evidence="4">
    <location>
        <position position="285"/>
    </location>
</feature>
<keyword evidence="2" id="KW-0732">Signal</keyword>
<dbReference type="PANTHER" id="PTHR47273:SF4">
    <property type="entry name" value="EXPRESSED PROTEIN"/>
    <property type="match status" value="1"/>
</dbReference>
<accession>A0A6J1DQH4</accession>
<feature type="signal peptide" evidence="2">
    <location>
        <begin position="1"/>
        <end position="24"/>
    </location>
</feature>
<sequence length="285" mass="30860">MRLCWILFVLLVFVNLSFNGFCEAKKIVVPPAVVVGTVFCDTCFQQNLSKAPHFISGATVAVECRDGEASKTSFRQQVKTNKNGKFRVILPFSIAKHVKKIESCSVKLIRSSEPFCSVASSATSSVLRFKSKNKRGTRIFSAGFFTFTPLEQPSLCSQKPTILKSPKTPNGIGSIESVLPPLDSPVLPSPVLPTIPDLPPLPPLIPGLPPPDGMIGDRKSNPQFLFPPLIPNPLQPPAPIIPNPLQPPAPVIPNPFQPPPAPIIPNPFQPPPTPFLPNPFQPLPP</sequence>
<keyword evidence="3" id="KW-1185">Reference proteome</keyword>
<evidence type="ECO:0000256" key="2">
    <source>
        <dbReference type="SAM" id="SignalP"/>
    </source>
</evidence>